<sequence>MKIITQTSADLNSNLKLVTRFLRNYQIGQLLKRCNAYKTKGFSVITVFEYLLSVVFTNRSVYMNYVTNYHCPEFSKDTIYRFMNSPQIHWQKFTTLLATRVTNQSIIRLTDKSRENVLIVDDTLFERNRSKNVELLSRVFDHVRHRYTKGFRLLTLGWSDGNTFIPVSGSLLSSSDDKNLLNRADDSLDKRSLAARRRSQSGCKATEVMLDLIRSALKSGISASYVLFDTWFCSPSSLIAVKKIGIDVIAMAKKTPKIHYLVDGEKKSVKAIYSACKKRRGRSRYLLSVDAAIQKDDITMPVRLVFVRNRNKRNDYLVLITTDLTLSEDEIIRNYGKRWAIEVFFKVCKSYLKLTKSFRGLSFDAQTAHVAIVFTRYTILSLENRFNLDVRSIGELFYWSCDELADITYQESYLLLIDLMLSVCQDILQLSEEKMIILLDQFLQHLPAMINNSLKPCA</sequence>
<dbReference type="OrthoDB" id="29496at2"/>
<protein>
    <submittedName>
        <fullName evidence="2">Transposase DDE domain protein</fullName>
    </submittedName>
</protein>
<dbReference type="InterPro" id="IPR038721">
    <property type="entry name" value="IS701-like_DDE_dom"/>
</dbReference>
<feature type="domain" description="Transposase IS701-like DDE" evidence="1">
    <location>
        <begin position="74"/>
        <end position="256"/>
    </location>
</feature>
<dbReference type="InterPro" id="IPR012337">
    <property type="entry name" value="RNaseH-like_sf"/>
</dbReference>
<proteinExistence type="predicted"/>
<dbReference type="Proteomes" id="UP000176244">
    <property type="component" value="Unassembled WGS sequence"/>
</dbReference>
<gene>
    <name evidence="2" type="ORF">ACWI_00050</name>
</gene>
<evidence type="ECO:0000313" key="2">
    <source>
        <dbReference type="EMBL" id="OFV72483.1"/>
    </source>
</evidence>
<dbReference type="Pfam" id="PF13546">
    <property type="entry name" value="DDE_5"/>
    <property type="match status" value="1"/>
</dbReference>
<dbReference type="RefSeq" id="WP_070369407.1">
    <property type="nucleotide sequence ID" value="NZ_LKEU01000007.1"/>
</dbReference>
<accession>A0A1F2PM54</accession>
<comment type="caution">
    <text evidence="2">The sequence shown here is derived from an EMBL/GenBank/DDBJ whole genome shotgun (WGS) entry which is preliminary data.</text>
</comment>
<dbReference type="AlphaFoldDB" id="A0A1F2PM54"/>
<reference evidence="2 3" key="1">
    <citation type="submission" date="2015-09" db="EMBL/GenBank/DDBJ databases">
        <title>Genome sequence of Acetobacterium wieringae DSM 1911.</title>
        <authorList>
            <person name="Poehlein A."/>
            <person name="Bengelsdorf F.R."/>
            <person name="Schiel-Bengelsdorf B."/>
            <person name="Duerre P."/>
            <person name="Daniel R."/>
        </authorList>
    </citation>
    <scope>NUCLEOTIDE SEQUENCE [LARGE SCALE GENOMIC DNA]</scope>
    <source>
        <strain evidence="2 3">DSM 1911</strain>
    </source>
</reference>
<dbReference type="STRING" id="52694.ACWI_00050"/>
<organism evidence="2 3">
    <name type="scientific">Acetobacterium wieringae</name>
    <dbReference type="NCBI Taxonomy" id="52694"/>
    <lineage>
        <taxon>Bacteria</taxon>
        <taxon>Bacillati</taxon>
        <taxon>Bacillota</taxon>
        <taxon>Clostridia</taxon>
        <taxon>Eubacteriales</taxon>
        <taxon>Eubacteriaceae</taxon>
        <taxon>Acetobacterium</taxon>
    </lineage>
</organism>
<dbReference type="Gene3D" id="3.90.350.10">
    <property type="entry name" value="Transposase Inhibitor Protein From Tn5, Chain A, domain 1"/>
    <property type="match status" value="1"/>
</dbReference>
<name>A0A1F2PM54_9FIRM</name>
<dbReference type="EMBL" id="LKEU01000007">
    <property type="protein sequence ID" value="OFV72483.1"/>
    <property type="molecule type" value="Genomic_DNA"/>
</dbReference>
<evidence type="ECO:0000313" key="3">
    <source>
        <dbReference type="Proteomes" id="UP000176244"/>
    </source>
</evidence>
<dbReference type="SUPFAM" id="SSF53098">
    <property type="entry name" value="Ribonuclease H-like"/>
    <property type="match status" value="1"/>
</dbReference>
<evidence type="ECO:0000259" key="1">
    <source>
        <dbReference type="Pfam" id="PF13546"/>
    </source>
</evidence>